<dbReference type="PANTHER" id="PTHR11086:SF18">
    <property type="entry name" value="DEOXYCYTIDYLATE DEAMINASE"/>
    <property type="match status" value="1"/>
</dbReference>
<accession>A0A1G2F2E9</accession>
<dbReference type="GO" id="GO:0004132">
    <property type="term" value="F:dCMP deaminase activity"/>
    <property type="evidence" value="ECO:0007669"/>
    <property type="project" value="TreeGrafter"/>
</dbReference>
<keyword evidence="2" id="KW-0479">Metal-binding</keyword>
<evidence type="ECO:0000256" key="1">
    <source>
        <dbReference type="ARBA" id="ARBA00006576"/>
    </source>
</evidence>
<feature type="domain" description="CMP/dCMP-type deaminase" evidence="5">
    <location>
        <begin position="9"/>
        <end position="169"/>
    </location>
</feature>
<reference evidence="6 7" key="1">
    <citation type="journal article" date="2016" name="Nat. Commun.">
        <title>Thousands of microbial genomes shed light on interconnected biogeochemical processes in an aquifer system.</title>
        <authorList>
            <person name="Anantharaman K."/>
            <person name="Brown C.T."/>
            <person name="Hug L.A."/>
            <person name="Sharon I."/>
            <person name="Castelle C.J."/>
            <person name="Probst A.J."/>
            <person name="Thomas B.C."/>
            <person name="Singh A."/>
            <person name="Wilkins M.J."/>
            <person name="Karaoz U."/>
            <person name="Brodie E.L."/>
            <person name="Williams K.H."/>
            <person name="Hubbard S.S."/>
            <person name="Banfield J.F."/>
        </authorList>
    </citation>
    <scope>NUCLEOTIDE SEQUENCE [LARGE SCALE GENOMIC DNA]</scope>
</reference>
<dbReference type="AlphaFoldDB" id="A0A1G2F2E9"/>
<dbReference type="EMBL" id="MHMS01000014">
    <property type="protein sequence ID" value="OGZ32117.1"/>
    <property type="molecule type" value="Genomic_DNA"/>
</dbReference>
<dbReference type="InterPro" id="IPR016193">
    <property type="entry name" value="Cytidine_deaminase-like"/>
</dbReference>
<evidence type="ECO:0000256" key="4">
    <source>
        <dbReference type="ARBA" id="ARBA00022833"/>
    </source>
</evidence>
<dbReference type="Gene3D" id="3.40.140.10">
    <property type="entry name" value="Cytidine Deaminase, domain 2"/>
    <property type="match status" value="1"/>
</dbReference>
<comment type="caution">
    <text evidence="6">The sequence shown here is derived from an EMBL/GenBank/DDBJ whole genome shotgun (WGS) entry which is preliminary data.</text>
</comment>
<dbReference type="PROSITE" id="PS51747">
    <property type="entry name" value="CYT_DCMP_DEAMINASES_2"/>
    <property type="match status" value="1"/>
</dbReference>
<dbReference type="GO" id="GO:0008270">
    <property type="term" value="F:zinc ion binding"/>
    <property type="evidence" value="ECO:0007669"/>
    <property type="project" value="InterPro"/>
</dbReference>
<dbReference type="STRING" id="1801726.A3H02_03035"/>
<organism evidence="6 7">
    <name type="scientific">Candidatus Niyogibacteria bacterium RIFCSPLOWO2_12_FULL_41_13</name>
    <dbReference type="NCBI Taxonomy" id="1801726"/>
    <lineage>
        <taxon>Bacteria</taxon>
        <taxon>Candidatus Niyogiibacteriota</taxon>
    </lineage>
</organism>
<evidence type="ECO:0000259" key="5">
    <source>
        <dbReference type="PROSITE" id="PS51747"/>
    </source>
</evidence>
<dbReference type="SUPFAM" id="SSF53927">
    <property type="entry name" value="Cytidine deaminase-like"/>
    <property type="match status" value="1"/>
</dbReference>
<dbReference type="PANTHER" id="PTHR11086">
    <property type="entry name" value="DEOXYCYTIDYLATE DEAMINASE-RELATED"/>
    <property type="match status" value="1"/>
</dbReference>
<dbReference type="PROSITE" id="PS00903">
    <property type="entry name" value="CYT_DCMP_DEAMINASES_1"/>
    <property type="match status" value="1"/>
</dbReference>
<gene>
    <name evidence="6" type="ORF">A3H02_03035</name>
</gene>
<dbReference type="InterPro" id="IPR002125">
    <property type="entry name" value="CMP_dCMP_dom"/>
</dbReference>
<evidence type="ECO:0000256" key="3">
    <source>
        <dbReference type="ARBA" id="ARBA00022801"/>
    </source>
</evidence>
<dbReference type="GO" id="GO:0005737">
    <property type="term" value="C:cytoplasm"/>
    <property type="evidence" value="ECO:0007669"/>
    <property type="project" value="TreeGrafter"/>
</dbReference>
<keyword evidence="3" id="KW-0378">Hydrolase</keyword>
<proteinExistence type="inferred from homology"/>
<evidence type="ECO:0000313" key="6">
    <source>
        <dbReference type="EMBL" id="OGZ32117.1"/>
    </source>
</evidence>
<evidence type="ECO:0000256" key="2">
    <source>
        <dbReference type="ARBA" id="ARBA00022723"/>
    </source>
</evidence>
<keyword evidence="4" id="KW-0862">Zinc</keyword>
<evidence type="ECO:0000313" key="7">
    <source>
        <dbReference type="Proteomes" id="UP000176787"/>
    </source>
</evidence>
<name>A0A1G2F2E9_9BACT</name>
<dbReference type="Pfam" id="PF00383">
    <property type="entry name" value="dCMP_cyt_deam_1"/>
    <property type="match status" value="1"/>
</dbReference>
<sequence length="200" mass="22864">MGKPIKRPDWEEYFMFMAISCAVRGSCPKRKVGAVIVKKNRVIATGYNGAPKGLTNCLQLGYCHYERLAHIEAETNGKKFSEVRENFKYLHCLAVHAEVNAISQCSRQEVEGATLYITNYPCPKCVQDVIITYGFEKVRVYKEYLINPLLTIDEKRASERKLLEAGISLTYVLLKKERILEIANHMADDVGERTDYKFSQ</sequence>
<dbReference type="InterPro" id="IPR015517">
    <property type="entry name" value="dCMP_deaminase-rel"/>
</dbReference>
<comment type="similarity">
    <text evidence="1">Belongs to the cytidine and deoxycytidylate deaminase family.</text>
</comment>
<dbReference type="InterPro" id="IPR016192">
    <property type="entry name" value="APOBEC/CMP_deaminase_Zn-bd"/>
</dbReference>
<protein>
    <recommendedName>
        <fullName evidence="5">CMP/dCMP-type deaminase domain-containing protein</fullName>
    </recommendedName>
</protein>
<dbReference type="Proteomes" id="UP000176787">
    <property type="component" value="Unassembled WGS sequence"/>
</dbReference>